<sequence>MTRQIRTWHEREGAEGEPRCWDVRINGAPVPGGCIVQTDDGAFEVRYPRLATRTVPTLEEAKRRIELAPPITRPGMAVGKLLDDADENDLISPDEAGELLGLSRFRVNAMVANGVLAGTRHDGRVLVSRASVEARRARTATDGPAGRFARAFVEYWADEPDGTPVILEVDVEDAREYEEAKRFVRAVVDGEEPGRVEVLDYRRAMARCTRAKRSENGLSGPIPFKSFEAARAGALPQA</sequence>
<proteinExistence type="predicted"/>
<comment type="caution">
    <text evidence="1">The sequence shown here is derived from an EMBL/GenBank/DDBJ whole genome shotgun (WGS) entry which is preliminary data.</text>
</comment>
<protein>
    <submittedName>
        <fullName evidence="1">DNA-binding protein</fullName>
    </submittedName>
</protein>
<dbReference type="GO" id="GO:0003677">
    <property type="term" value="F:DNA binding"/>
    <property type="evidence" value="ECO:0007669"/>
    <property type="project" value="UniProtKB-KW"/>
</dbReference>
<dbReference type="EMBL" id="PPTY01000003">
    <property type="protein sequence ID" value="RDB87892.1"/>
    <property type="molecule type" value="Genomic_DNA"/>
</dbReference>
<evidence type="ECO:0000313" key="1">
    <source>
        <dbReference type="EMBL" id="RDB87892.1"/>
    </source>
</evidence>
<evidence type="ECO:0000313" key="2">
    <source>
        <dbReference type="EMBL" id="RDC37863.1"/>
    </source>
</evidence>
<keyword evidence="1" id="KW-0238">DNA-binding</keyword>
<evidence type="ECO:0000313" key="3">
    <source>
        <dbReference type="Proteomes" id="UP000253857"/>
    </source>
</evidence>
<accession>A0A369NB34</accession>
<evidence type="ECO:0000313" key="4">
    <source>
        <dbReference type="Proteomes" id="UP000253915"/>
    </source>
</evidence>
<reference evidence="3 4" key="1">
    <citation type="journal article" date="2018" name="Elife">
        <title>Discovery and characterization of a prevalent human gut bacterial enzyme sufficient for the inactivation of a family of plant toxins.</title>
        <authorList>
            <person name="Koppel N."/>
            <person name="Bisanz J.E."/>
            <person name="Pandelia M.E."/>
            <person name="Turnbaugh P.J."/>
            <person name="Balskus E.P."/>
        </authorList>
    </citation>
    <scope>NUCLEOTIDE SEQUENCE [LARGE SCALE GENOMIC DNA]</scope>
    <source>
        <strain evidence="2 4">16A</strain>
        <strain evidence="1 3">FAA1-1-60AUCSF</strain>
    </source>
</reference>
<dbReference type="AlphaFoldDB" id="A0A369NB34"/>
<dbReference type="Proteomes" id="UP000253915">
    <property type="component" value="Unassembled WGS sequence"/>
</dbReference>
<name>A0A369NB34_EGGLN</name>
<dbReference type="RefSeq" id="WP_035586144.1">
    <property type="nucleotide sequence ID" value="NZ_CABMOO010000010.1"/>
</dbReference>
<dbReference type="Proteomes" id="UP000253857">
    <property type="component" value="Unassembled WGS sequence"/>
</dbReference>
<gene>
    <name evidence="2" type="ORF">C1853_08620</name>
    <name evidence="1" type="ORF">C1871_03650</name>
</gene>
<dbReference type="EMBL" id="PPUQ01000010">
    <property type="protein sequence ID" value="RDC37863.1"/>
    <property type="molecule type" value="Genomic_DNA"/>
</dbReference>
<organism evidence="1 3">
    <name type="scientific">Eggerthella lenta</name>
    <name type="common">Eubacterium lentum</name>
    <dbReference type="NCBI Taxonomy" id="84112"/>
    <lineage>
        <taxon>Bacteria</taxon>
        <taxon>Bacillati</taxon>
        <taxon>Actinomycetota</taxon>
        <taxon>Coriobacteriia</taxon>
        <taxon>Eggerthellales</taxon>
        <taxon>Eggerthellaceae</taxon>
        <taxon>Eggerthella</taxon>
    </lineage>
</organism>